<dbReference type="EMBL" id="FQUL01000032">
    <property type="protein sequence ID" value="SHE87736.1"/>
    <property type="molecule type" value="Genomic_DNA"/>
</dbReference>
<feature type="transmembrane region" description="Helical" evidence="1">
    <location>
        <begin position="115"/>
        <end position="132"/>
    </location>
</feature>
<evidence type="ECO:0000313" key="3">
    <source>
        <dbReference type="Proteomes" id="UP000184295"/>
    </source>
</evidence>
<reference evidence="3" key="1">
    <citation type="submission" date="2016-11" db="EMBL/GenBank/DDBJ databases">
        <authorList>
            <person name="Varghese N."/>
            <person name="Submissions S."/>
        </authorList>
    </citation>
    <scope>NUCLEOTIDE SEQUENCE [LARGE SCALE GENOMIC DNA]</scope>
    <source>
        <strain evidence="3">DSM 19514</strain>
    </source>
</reference>
<dbReference type="RefSeq" id="WP_072791702.1">
    <property type="nucleotide sequence ID" value="NZ_FQUL01000032.1"/>
</dbReference>
<gene>
    <name evidence="2" type="ORF">SAMN02745225_01875</name>
</gene>
<keyword evidence="3" id="KW-1185">Reference proteome</keyword>
<evidence type="ECO:0000313" key="2">
    <source>
        <dbReference type="EMBL" id="SHE87736.1"/>
    </source>
</evidence>
<protein>
    <submittedName>
        <fullName evidence="2">Uncharacterized protein</fullName>
    </submittedName>
</protein>
<feature type="transmembrane region" description="Helical" evidence="1">
    <location>
        <begin position="6"/>
        <end position="23"/>
    </location>
</feature>
<evidence type="ECO:0000256" key="1">
    <source>
        <dbReference type="SAM" id="Phobius"/>
    </source>
</evidence>
<keyword evidence="1" id="KW-0472">Membrane</keyword>
<accession>A0A1M4X2P9</accession>
<name>A0A1M4X2P9_9ACTN</name>
<keyword evidence="1" id="KW-0812">Transmembrane</keyword>
<feature type="transmembrane region" description="Helical" evidence="1">
    <location>
        <begin position="92"/>
        <end position="109"/>
    </location>
</feature>
<dbReference type="AlphaFoldDB" id="A0A1M4X2P9"/>
<proteinExistence type="predicted"/>
<sequence>MISKLALLLIVFAWVTVVVVPAINRWRTQQQVSSVARFADQLHVLEKQCTRTSINFSFTLTKTQEVTSAATFSHNHHPSRVSPLCYRRRRRTFASLIGITVGSLLLTPVASTVGILSVMLSVALLSTYVVALRRSKLRSLDTNRLGQGQTSSTSVRALGYS</sequence>
<keyword evidence="1" id="KW-1133">Transmembrane helix</keyword>
<organism evidence="2 3">
    <name type="scientific">Ferrithrix thermotolerans DSM 19514</name>
    <dbReference type="NCBI Taxonomy" id="1121881"/>
    <lineage>
        <taxon>Bacteria</taxon>
        <taxon>Bacillati</taxon>
        <taxon>Actinomycetota</taxon>
        <taxon>Acidimicrobiia</taxon>
        <taxon>Acidimicrobiales</taxon>
        <taxon>Acidimicrobiaceae</taxon>
        <taxon>Ferrithrix</taxon>
    </lineage>
</organism>
<dbReference type="Proteomes" id="UP000184295">
    <property type="component" value="Unassembled WGS sequence"/>
</dbReference>